<dbReference type="EMBL" id="PP179312">
    <property type="protein sequence ID" value="XAI69698.1"/>
    <property type="molecule type" value="Genomic_DNA"/>
</dbReference>
<name>A0AAU6VZL1_9VIRU</name>
<proteinExistence type="predicted"/>
<sequence length="60" mass="6589">MKAVLTLSIEIDESGDPDIAEEILHENLDHLVDKAMQEALITGNSELLVVGYHSTIEVTK</sequence>
<protein>
    <submittedName>
        <fullName evidence="1">Uncharacterized protein</fullName>
    </submittedName>
</protein>
<organism evidence="1">
    <name type="scientific">Pseudomonas phage Arace01</name>
    <dbReference type="NCBI Taxonomy" id="3138526"/>
    <lineage>
        <taxon>Viruses</taxon>
    </lineage>
</organism>
<accession>A0AAU6VZL1</accession>
<gene>
    <name evidence="1" type="ORF">Arace01_00030</name>
</gene>
<evidence type="ECO:0000313" key="1">
    <source>
        <dbReference type="EMBL" id="XAI69698.1"/>
    </source>
</evidence>
<reference evidence="1" key="1">
    <citation type="journal article" date="2024" name="J. Gen. Virol.">
        <title>Novel phages of Pseudomonas syringae unveil numerous potential auxiliary metabolic genes.</title>
        <authorList>
            <person name="Feltin C."/>
            <person name="Garneau J.R."/>
            <person name="Morris C.E."/>
            <person name="Berard A."/>
            <person name="Torres-Barcelo C."/>
        </authorList>
    </citation>
    <scope>NUCLEOTIDE SEQUENCE</scope>
</reference>